<dbReference type="SUPFAM" id="SSF49472">
    <property type="entry name" value="Transthyretin (synonym: prealbumin)"/>
    <property type="match status" value="1"/>
</dbReference>
<accession>A0A3B5KGZ0</accession>
<evidence type="ECO:0000256" key="6">
    <source>
        <dbReference type="ARBA" id="ARBA00022641"/>
    </source>
</evidence>
<keyword evidence="9" id="KW-0732">Signal</keyword>
<comment type="subunit">
    <text evidence="9">Homotetramer.</text>
</comment>
<dbReference type="RefSeq" id="XP_011618262.2">
    <property type="nucleotide sequence ID" value="XM_011619960.2"/>
</dbReference>
<dbReference type="InterPro" id="IPR000895">
    <property type="entry name" value="Transthyretin/HIU_hydrolase"/>
</dbReference>
<feature type="chain" id="PRO_5029939964" description="Transthyretin" evidence="9">
    <location>
        <begin position="17"/>
        <end position="147"/>
    </location>
</feature>
<evidence type="ECO:0000313" key="11">
    <source>
        <dbReference type="Ensembl" id="ENSTRUP00000054661.2"/>
    </source>
</evidence>
<dbReference type="GO" id="GO:0006144">
    <property type="term" value="P:purine nucleobase metabolic process"/>
    <property type="evidence" value="ECO:0007669"/>
    <property type="project" value="TreeGrafter"/>
</dbReference>
<dbReference type="Ensembl" id="ENSTRUT00000053096.2">
    <property type="protein sequence ID" value="ENSTRUP00000054661.2"/>
    <property type="gene ID" value="ENSTRUG00000021323.2"/>
</dbReference>
<sequence>MLQLLLLASVALLCHAAPILTAHGGSDTKCPVTVKILDAVKGTPAGPMVLNLYQRTADGGWTQVANGMTDASGEIHNLITEQKFLPGVYRVDFDTKSYWKNEGSVPFHEVTNVVFEAHSEGHRHYTLAMLLSPYSFTTTALVTDVQH</sequence>
<keyword evidence="4" id="KW-0813">Transport</keyword>
<evidence type="ECO:0000256" key="2">
    <source>
        <dbReference type="ARBA" id="ARBA00007893"/>
    </source>
</evidence>
<feature type="domain" description="Transthyretin/hydroxyisourate hydrolase" evidence="10">
    <location>
        <begin position="27"/>
        <end position="147"/>
    </location>
</feature>
<dbReference type="FunFam" id="2.60.40.180:FF:000002">
    <property type="entry name" value="Transthyretin"/>
    <property type="match status" value="1"/>
</dbReference>
<evidence type="ECO:0000313" key="12">
    <source>
        <dbReference type="Proteomes" id="UP000005226"/>
    </source>
</evidence>
<dbReference type="Proteomes" id="UP000005226">
    <property type="component" value="Chromosome 20"/>
</dbReference>
<dbReference type="GeneID" id="101068436"/>
<dbReference type="InParanoid" id="A0A3B5KGZ0"/>
<reference evidence="11" key="3">
    <citation type="submission" date="2025-09" db="UniProtKB">
        <authorList>
            <consortium name="Ensembl"/>
        </authorList>
    </citation>
    <scope>IDENTIFICATION</scope>
</reference>
<comment type="function">
    <text evidence="9">Thyroid hormone-binding protein. Probably transports thyroxine from the bloodstream to the brain.</text>
</comment>
<dbReference type="InterPro" id="IPR036817">
    <property type="entry name" value="Transthyretin/HIU_hydrolase_sf"/>
</dbReference>
<evidence type="ECO:0000256" key="4">
    <source>
        <dbReference type="ARBA" id="ARBA00022448"/>
    </source>
</evidence>
<evidence type="ECO:0000256" key="1">
    <source>
        <dbReference type="ARBA" id="ARBA00004613"/>
    </source>
</evidence>
<evidence type="ECO:0000256" key="5">
    <source>
        <dbReference type="ARBA" id="ARBA00022525"/>
    </source>
</evidence>
<dbReference type="PANTHER" id="PTHR10395">
    <property type="entry name" value="URICASE AND TRANSTHYRETIN-RELATED"/>
    <property type="match status" value="1"/>
</dbReference>
<evidence type="ECO:0000259" key="10">
    <source>
        <dbReference type="SMART" id="SM00095"/>
    </source>
</evidence>
<dbReference type="OrthoDB" id="10265230at2759"/>
<dbReference type="STRING" id="31033.ENSTRUP00000054661"/>
<name>A0A3B5KGZ0_TAKRU</name>
<organism evidence="11 12">
    <name type="scientific">Takifugu rubripes</name>
    <name type="common">Japanese pufferfish</name>
    <name type="synonym">Fugu rubripes</name>
    <dbReference type="NCBI Taxonomy" id="31033"/>
    <lineage>
        <taxon>Eukaryota</taxon>
        <taxon>Metazoa</taxon>
        <taxon>Chordata</taxon>
        <taxon>Craniata</taxon>
        <taxon>Vertebrata</taxon>
        <taxon>Euteleostomi</taxon>
        <taxon>Actinopterygii</taxon>
        <taxon>Neopterygii</taxon>
        <taxon>Teleostei</taxon>
        <taxon>Neoteleostei</taxon>
        <taxon>Acanthomorphata</taxon>
        <taxon>Eupercaria</taxon>
        <taxon>Tetraodontiformes</taxon>
        <taxon>Tetradontoidea</taxon>
        <taxon>Tetraodontidae</taxon>
        <taxon>Takifugu</taxon>
    </lineage>
</organism>
<dbReference type="GO" id="GO:0005179">
    <property type="term" value="F:hormone activity"/>
    <property type="evidence" value="ECO:0007669"/>
    <property type="project" value="UniProtKB-UniRule"/>
</dbReference>
<reference evidence="11" key="2">
    <citation type="submission" date="2025-08" db="UniProtKB">
        <authorList>
            <consortium name="Ensembl"/>
        </authorList>
    </citation>
    <scope>IDENTIFICATION</scope>
</reference>
<dbReference type="InterPro" id="IPR023416">
    <property type="entry name" value="Transthyretin/HIU_hydrolase_d"/>
</dbReference>
<dbReference type="SMART" id="SM00095">
    <property type="entry name" value="TR_THY"/>
    <property type="match status" value="1"/>
</dbReference>
<keyword evidence="8 9" id="KW-0795">Thyroid hormone</keyword>
<dbReference type="AlphaFoldDB" id="A0A3B5KGZ0"/>
<dbReference type="Gene3D" id="2.60.40.180">
    <property type="entry name" value="Transthyretin/hydroxyisourate hydrolase domain"/>
    <property type="match status" value="1"/>
</dbReference>
<reference evidence="11 12" key="1">
    <citation type="journal article" date="2011" name="Genome Biol. Evol.">
        <title>Integration of the genetic map and genome assembly of fugu facilitates insights into distinct features of genome evolution in teleosts and mammals.</title>
        <authorList>
            <person name="Kai W."/>
            <person name="Kikuchi K."/>
            <person name="Tohari S."/>
            <person name="Chew A.K."/>
            <person name="Tay A."/>
            <person name="Fujiwara A."/>
            <person name="Hosoya S."/>
            <person name="Suetake H."/>
            <person name="Naruse K."/>
            <person name="Brenner S."/>
            <person name="Suzuki Y."/>
            <person name="Venkatesh B."/>
        </authorList>
    </citation>
    <scope>NUCLEOTIDE SEQUENCE [LARGE SCALE GENOMIC DNA]</scope>
</reference>
<evidence type="ECO:0000256" key="9">
    <source>
        <dbReference type="RuleBase" id="RU361269"/>
    </source>
</evidence>
<keyword evidence="12" id="KW-1185">Reference proteome</keyword>
<dbReference type="PANTHER" id="PTHR10395:SF12">
    <property type="entry name" value="TRANSTHYRETIN"/>
    <property type="match status" value="1"/>
</dbReference>
<dbReference type="GeneTree" id="ENSGT00940000153229"/>
<dbReference type="Pfam" id="PF00576">
    <property type="entry name" value="Transthyretin"/>
    <property type="match status" value="1"/>
</dbReference>
<evidence type="ECO:0000256" key="8">
    <source>
        <dbReference type="ARBA" id="ARBA00022920"/>
    </source>
</evidence>
<dbReference type="PRINTS" id="PR00189">
    <property type="entry name" value="TRNSTHYRETIN"/>
</dbReference>
<keyword evidence="6" id="KW-0765">Sulfation</keyword>
<keyword evidence="7" id="KW-0372">Hormone</keyword>
<evidence type="ECO:0000256" key="3">
    <source>
        <dbReference type="ARBA" id="ARBA00021606"/>
    </source>
</evidence>
<dbReference type="OMA" id="AMYKVEL"/>
<dbReference type="FunCoup" id="A0A3B5KGZ0">
    <property type="interactions" value="522"/>
</dbReference>
<evidence type="ECO:0000256" key="7">
    <source>
        <dbReference type="ARBA" id="ARBA00022702"/>
    </source>
</evidence>
<comment type="similarity">
    <text evidence="2 9">Belongs to the transthyretin family.</text>
</comment>
<feature type="signal peptide" evidence="9">
    <location>
        <begin position="1"/>
        <end position="16"/>
    </location>
</feature>
<dbReference type="GO" id="GO:0070324">
    <property type="term" value="F:thyroid hormone binding"/>
    <property type="evidence" value="ECO:0007669"/>
    <property type="project" value="UniProtKB-UniRule"/>
</dbReference>
<protein>
    <recommendedName>
        <fullName evidence="3 9">Transthyretin</fullName>
    </recommendedName>
</protein>
<proteinExistence type="inferred from homology"/>
<keyword evidence="5 9" id="KW-0964">Secreted</keyword>
<dbReference type="GO" id="GO:0005576">
    <property type="term" value="C:extracellular region"/>
    <property type="evidence" value="ECO:0007669"/>
    <property type="project" value="UniProtKB-SubCell"/>
</dbReference>
<comment type="subcellular location">
    <subcellularLocation>
        <location evidence="1 9">Secreted</location>
    </subcellularLocation>
</comment>
<gene>
    <name evidence="11" type="primary">ttr</name>
</gene>